<keyword evidence="3" id="KW-1185">Reference proteome</keyword>
<evidence type="ECO:0000313" key="2">
    <source>
        <dbReference type="EMBL" id="KAK2595504.1"/>
    </source>
</evidence>
<reference evidence="2" key="1">
    <citation type="submission" date="2023-06" db="EMBL/GenBank/DDBJ databases">
        <title>Conoideocrella luteorostrata (Hypocreales: Clavicipitaceae), a potential biocontrol fungus for elongate hemlock scale in United States Christmas tree production areas.</title>
        <authorList>
            <person name="Barrett H."/>
            <person name="Lovett B."/>
            <person name="Macias A.M."/>
            <person name="Stajich J.E."/>
            <person name="Kasson M.T."/>
        </authorList>
    </citation>
    <scope>NUCLEOTIDE SEQUENCE</scope>
    <source>
        <strain evidence="2">ARSEF 14590</strain>
    </source>
</reference>
<evidence type="ECO:0000256" key="1">
    <source>
        <dbReference type="SAM" id="MobiDB-lite"/>
    </source>
</evidence>
<name>A0AAJ0CPP7_9HYPO</name>
<evidence type="ECO:0000313" key="3">
    <source>
        <dbReference type="Proteomes" id="UP001251528"/>
    </source>
</evidence>
<dbReference type="Proteomes" id="UP001251528">
    <property type="component" value="Unassembled WGS sequence"/>
</dbReference>
<feature type="region of interest" description="Disordered" evidence="1">
    <location>
        <begin position="38"/>
        <end position="59"/>
    </location>
</feature>
<sequence length="276" mass="31415">MNVYIYMSMDASELTQSQIDLTNALSEMYPGLEPRHEAVTDHHRGQRHTQDQGRGHGRAQADYRGHLQDSALSYSLLSPPPCDSTLTRPPTLLSLRMAQYLHVSMNTSLHGCENSKIFKNSHKTILKCSDDELFETRHGHMGIENYNRLNLHQPGSEPVAKVQRVDVWWNNQKRERWTEMTGTARGLVTLLYADGSSCNSEYMDVAINNKLSMLMHVANYKDTTPYQILDSDEILNIARERPGPTLSPYICTILFEHMPQIVFLYSYSIIRGGGDI</sequence>
<comment type="caution">
    <text evidence="2">The sequence shown here is derived from an EMBL/GenBank/DDBJ whole genome shotgun (WGS) entry which is preliminary data.</text>
</comment>
<protein>
    <submittedName>
        <fullName evidence="2">Uncharacterized protein</fullName>
    </submittedName>
</protein>
<proteinExistence type="predicted"/>
<dbReference type="EMBL" id="JASWJB010000130">
    <property type="protein sequence ID" value="KAK2595504.1"/>
    <property type="molecule type" value="Genomic_DNA"/>
</dbReference>
<accession>A0AAJ0CPP7</accession>
<organism evidence="2 3">
    <name type="scientific">Conoideocrella luteorostrata</name>
    <dbReference type="NCBI Taxonomy" id="1105319"/>
    <lineage>
        <taxon>Eukaryota</taxon>
        <taxon>Fungi</taxon>
        <taxon>Dikarya</taxon>
        <taxon>Ascomycota</taxon>
        <taxon>Pezizomycotina</taxon>
        <taxon>Sordariomycetes</taxon>
        <taxon>Hypocreomycetidae</taxon>
        <taxon>Hypocreales</taxon>
        <taxon>Clavicipitaceae</taxon>
        <taxon>Conoideocrella</taxon>
    </lineage>
</organism>
<dbReference type="AlphaFoldDB" id="A0AAJ0CPP7"/>
<gene>
    <name evidence="2" type="ORF">QQS21_006779</name>
</gene>